<organism evidence="1">
    <name type="scientific">Siphoviridae sp. ctoRD1</name>
    <dbReference type="NCBI Taxonomy" id="2825669"/>
    <lineage>
        <taxon>Viruses</taxon>
        <taxon>Duplodnaviria</taxon>
        <taxon>Heunggongvirae</taxon>
        <taxon>Uroviricota</taxon>
        <taxon>Caudoviricetes</taxon>
    </lineage>
</organism>
<dbReference type="EMBL" id="BK015641">
    <property type="protein sequence ID" value="DAE17466.1"/>
    <property type="molecule type" value="Genomic_DNA"/>
</dbReference>
<evidence type="ECO:0000313" key="1">
    <source>
        <dbReference type="EMBL" id="DAE17466.1"/>
    </source>
</evidence>
<accession>A0A8S5QET5</accession>
<sequence length="127" mass="14424">MLPQASLVRRAVRRLWDYRFEAYTFQKVTHPDTHITETKLAVIEGGPWPCRISRKNAVPATGGNVSPSTVQQEIKLLCGEELDIPAGASIRVWKDGEEKTLRFKAAGVPFKYDNHQEIELIQEEDHP</sequence>
<reference evidence="1" key="1">
    <citation type="journal article" date="2021" name="Proc. Natl. Acad. Sci. U.S.A.">
        <title>A Catalog of Tens of Thousands of Viruses from Human Metagenomes Reveals Hidden Associations with Chronic Diseases.</title>
        <authorList>
            <person name="Tisza M.J."/>
            <person name="Buck C.B."/>
        </authorList>
    </citation>
    <scope>NUCLEOTIDE SEQUENCE</scope>
    <source>
        <strain evidence="1">CtoRD1</strain>
    </source>
</reference>
<proteinExistence type="predicted"/>
<protein>
    <submittedName>
        <fullName evidence="1">Head closure knob</fullName>
    </submittedName>
</protein>
<name>A0A8S5QET5_9CAUD</name>